<dbReference type="InterPro" id="IPR000424">
    <property type="entry name" value="Primosome_PriB/ssb"/>
</dbReference>
<evidence type="ECO:0000256" key="3">
    <source>
        <dbReference type="SAM" id="MobiDB-lite"/>
    </source>
</evidence>
<organism evidence="4 5">
    <name type="scientific">Fusicatenibacter saccharivorans</name>
    <dbReference type="NCBI Taxonomy" id="1150298"/>
    <lineage>
        <taxon>Bacteria</taxon>
        <taxon>Bacillati</taxon>
        <taxon>Bacillota</taxon>
        <taxon>Clostridia</taxon>
        <taxon>Lachnospirales</taxon>
        <taxon>Lachnospiraceae</taxon>
        <taxon>Fusicatenibacter</taxon>
    </lineage>
</organism>
<protein>
    <submittedName>
        <fullName evidence="4">Single-stranded DNA-binding protein</fullName>
    </submittedName>
</protein>
<dbReference type="GeneID" id="79857314"/>
<evidence type="ECO:0000256" key="1">
    <source>
        <dbReference type="ARBA" id="ARBA00023125"/>
    </source>
</evidence>
<dbReference type="RefSeq" id="WP_117802251.1">
    <property type="nucleotide sequence ID" value="NZ_JAAITR010000011.1"/>
</dbReference>
<dbReference type="Proteomes" id="UP001199915">
    <property type="component" value="Unassembled WGS sequence"/>
</dbReference>
<gene>
    <name evidence="4" type="ORF">L0N21_01370</name>
</gene>
<reference evidence="4" key="1">
    <citation type="submission" date="2022-01" db="EMBL/GenBank/DDBJ databases">
        <title>Collection of gut derived symbiotic bacterial strains cultured from healthy donors.</title>
        <authorList>
            <person name="Lin H."/>
            <person name="Kohout C."/>
            <person name="Waligurski E."/>
            <person name="Pamer E.G."/>
        </authorList>
    </citation>
    <scope>NUCLEOTIDE SEQUENCE</scope>
    <source>
        <strain evidence="4">DFI.5.49</strain>
    </source>
</reference>
<dbReference type="InterPro" id="IPR012340">
    <property type="entry name" value="NA-bd_OB-fold"/>
</dbReference>
<name>A0AAE3JT83_9FIRM</name>
<evidence type="ECO:0000256" key="2">
    <source>
        <dbReference type="PROSITE-ProRule" id="PRU00252"/>
    </source>
</evidence>
<accession>A0AAE3JT83</accession>
<dbReference type="Gene3D" id="2.40.50.140">
    <property type="entry name" value="Nucleic acid-binding proteins"/>
    <property type="match status" value="1"/>
</dbReference>
<dbReference type="EMBL" id="JAKNFS010000002">
    <property type="protein sequence ID" value="MCG4764178.1"/>
    <property type="molecule type" value="Genomic_DNA"/>
</dbReference>
<evidence type="ECO:0000313" key="5">
    <source>
        <dbReference type="Proteomes" id="UP001199915"/>
    </source>
</evidence>
<dbReference type="PROSITE" id="PS50935">
    <property type="entry name" value="SSB"/>
    <property type="match status" value="2"/>
</dbReference>
<proteinExistence type="predicted"/>
<evidence type="ECO:0000313" key="4">
    <source>
        <dbReference type="EMBL" id="MCG4764178.1"/>
    </source>
</evidence>
<dbReference type="Pfam" id="PF00436">
    <property type="entry name" value="SSB"/>
    <property type="match status" value="1"/>
</dbReference>
<keyword evidence="1 2" id="KW-0238">DNA-binding</keyword>
<sequence length="317" mass="36447">MAKENTVYLYGRVKQPPRIYKNKAGQYVLGKIVVDTNRKSYATEELLLRGEIRRDSILVRTEHEEMIRDVYTLINEGDFVQIKGTLCTKEYQREPLCMHCHEVMEPYIEDGVQVYVNPIAVNIMERGEVSFHEFVEQNNLDHDMQNMLLSTGFFALSERDIWQHLEKEIEFSNQIFLDGQLCREPVFQPGGEKGKPPSMIQFQIASNRKRRIVEDGVDKKTDYVWIKAYGLKAAEYAAALHIHSNVSINGAIQTRSYVKEYECPYCGQISKIAYLAVEVIPYSIEYGANCTLPDPQERGEESDETDEISGSFDSESD</sequence>
<feature type="region of interest" description="Disordered" evidence="3">
    <location>
        <begin position="291"/>
        <end position="317"/>
    </location>
</feature>
<comment type="caution">
    <text evidence="4">The sequence shown here is derived from an EMBL/GenBank/DDBJ whole genome shotgun (WGS) entry which is preliminary data.</text>
</comment>
<dbReference type="AlphaFoldDB" id="A0AAE3JT83"/>
<dbReference type="GO" id="GO:0003697">
    <property type="term" value="F:single-stranded DNA binding"/>
    <property type="evidence" value="ECO:0007669"/>
    <property type="project" value="InterPro"/>
</dbReference>